<dbReference type="EMBL" id="JALJOT010000007">
    <property type="protein sequence ID" value="KAK9909176.1"/>
    <property type="molecule type" value="Genomic_DNA"/>
</dbReference>
<feature type="repeat" description="PPR" evidence="3">
    <location>
        <begin position="126"/>
        <end position="160"/>
    </location>
</feature>
<evidence type="ECO:0000256" key="1">
    <source>
        <dbReference type="ARBA" id="ARBA00022737"/>
    </source>
</evidence>
<dbReference type="PANTHER" id="PTHR47936:SF1">
    <property type="entry name" value="PENTATRICOPEPTIDE REPEAT-CONTAINING PROTEIN GUN1, CHLOROPLASTIC"/>
    <property type="match status" value="1"/>
</dbReference>
<evidence type="ECO:0008006" key="10">
    <source>
        <dbReference type="Google" id="ProtNLM"/>
    </source>
</evidence>
<feature type="domain" description="Cyclin N-terminal" evidence="5">
    <location>
        <begin position="597"/>
        <end position="678"/>
    </location>
</feature>
<dbReference type="InterPro" id="IPR002885">
    <property type="entry name" value="PPR_rpt"/>
</dbReference>
<evidence type="ECO:0000256" key="3">
    <source>
        <dbReference type="PROSITE-ProRule" id="PRU00708"/>
    </source>
</evidence>
<protein>
    <recommendedName>
        <fullName evidence="10">Pentacotripeptide-repeat region of PRORP domain-containing protein</fullName>
    </recommendedName>
</protein>
<evidence type="ECO:0000256" key="4">
    <source>
        <dbReference type="SAM" id="MobiDB-lite"/>
    </source>
</evidence>
<dbReference type="Pfam" id="PF13812">
    <property type="entry name" value="PPR_3"/>
    <property type="match status" value="1"/>
</dbReference>
<feature type="domain" description="PROP1-like PPR" evidence="7">
    <location>
        <begin position="95"/>
        <end position="258"/>
    </location>
</feature>
<feature type="repeat" description="PPR" evidence="3">
    <location>
        <begin position="301"/>
        <end position="335"/>
    </location>
</feature>
<organism evidence="8 9">
    <name type="scientific">Coccomyxa subellipsoidea</name>
    <dbReference type="NCBI Taxonomy" id="248742"/>
    <lineage>
        <taxon>Eukaryota</taxon>
        <taxon>Viridiplantae</taxon>
        <taxon>Chlorophyta</taxon>
        <taxon>core chlorophytes</taxon>
        <taxon>Trebouxiophyceae</taxon>
        <taxon>Trebouxiophyceae incertae sedis</taxon>
        <taxon>Coccomyxaceae</taxon>
        <taxon>Coccomyxa</taxon>
    </lineage>
</organism>
<dbReference type="Pfam" id="PF13041">
    <property type="entry name" value="PPR_2"/>
    <property type="match status" value="1"/>
</dbReference>
<feature type="repeat" description="PPR" evidence="3">
    <location>
        <begin position="196"/>
        <end position="230"/>
    </location>
</feature>
<dbReference type="Pfam" id="PF00134">
    <property type="entry name" value="Cyclin_N"/>
    <property type="match status" value="1"/>
</dbReference>
<evidence type="ECO:0000313" key="9">
    <source>
        <dbReference type="Proteomes" id="UP001491310"/>
    </source>
</evidence>
<dbReference type="Proteomes" id="UP001491310">
    <property type="component" value="Unassembled WGS sequence"/>
</dbReference>
<dbReference type="Pfam" id="PF02984">
    <property type="entry name" value="Cyclin_C"/>
    <property type="match status" value="1"/>
</dbReference>
<dbReference type="InterPro" id="IPR033443">
    <property type="entry name" value="PROP1-like_PPR_dom"/>
</dbReference>
<feature type="repeat" description="PPR" evidence="3">
    <location>
        <begin position="336"/>
        <end position="370"/>
    </location>
</feature>
<evidence type="ECO:0000256" key="2">
    <source>
        <dbReference type="ARBA" id="ARBA00023127"/>
    </source>
</evidence>
<feature type="repeat" description="PPR" evidence="3">
    <location>
        <begin position="231"/>
        <end position="265"/>
    </location>
</feature>
<dbReference type="InterPro" id="IPR036915">
    <property type="entry name" value="Cyclin-like_sf"/>
</dbReference>
<evidence type="ECO:0000313" key="8">
    <source>
        <dbReference type="EMBL" id="KAK9909176.1"/>
    </source>
</evidence>
<evidence type="ECO:0000259" key="5">
    <source>
        <dbReference type="Pfam" id="PF00134"/>
    </source>
</evidence>
<comment type="caution">
    <text evidence="8">The sequence shown here is derived from an EMBL/GenBank/DDBJ whole genome shotgun (WGS) entry which is preliminary data.</text>
</comment>
<feature type="region of interest" description="Disordered" evidence="4">
    <location>
        <begin position="30"/>
        <end position="50"/>
    </location>
</feature>
<dbReference type="SUPFAM" id="SSF48452">
    <property type="entry name" value="TPR-like"/>
    <property type="match status" value="1"/>
</dbReference>
<gene>
    <name evidence="8" type="ORF">WJX75_008299</name>
</gene>
<feature type="repeat" description="PPR" evidence="3">
    <location>
        <begin position="266"/>
        <end position="300"/>
    </location>
</feature>
<keyword evidence="1" id="KW-0677">Repeat</keyword>
<feature type="domain" description="Cyclin C-terminal" evidence="6">
    <location>
        <begin position="734"/>
        <end position="784"/>
    </location>
</feature>
<feature type="repeat" description="PPR" evidence="3">
    <location>
        <begin position="161"/>
        <end position="195"/>
    </location>
</feature>
<dbReference type="Pfam" id="PF17177">
    <property type="entry name" value="PPR_long"/>
    <property type="match status" value="1"/>
</dbReference>
<proteinExistence type="predicted"/>
<dbReference type="NCBIfam" id="TIGR00756">
    <property type="entry name" value="PPR"/>
    <property type="match status" value="8"/>
</dbReference>
<name>A0ABR2YQH1_9CHLO</name>
<dbReference type="PANTHER" id="PTHR47936">
    <property type="entry name" value="PPR_LONG DOMAIN-CONTAINING PROTEIN"/>
    <property type="match status" value="1"/>
</dbReference>
<keyword evidence="9" id="KW-1185">Reference proteome</keyword>
<evidence type="ECO:0000259" key="7">
    <source>
        <dbReference type="Pfam" id="PF17177"/>
    </source>
</evidence>
<dbReference type="PROSITE" id="PS51375">
    <property type="entry name" value="PPR"/>
    <property type="match status" value="8"/>
</dbReference>
<feature type="repeat" description="PPR" evidence="3">
    <location>
        <begin position="91"/>
        <end position="125"/>
    </location>
</feature>
<keyword evidence="2" id="KW-0195">Cyclin</keyword>
<accession>A0ABR2YQH1</accession>
<sequence length="819" mass="89690">MISGGASPNAHQVGWGGQTIPDSQGFRVPWFGRSRGKGGPPPGGRGRRGRGGATALLLKDLSKAGLGFRTVEIFEWLRNLDGSHPLAALCDVYTYTAMISMCIYQQDVDRAMDLANEMRMRKIERNVHTYTALMNVCIKCGNCPLALDTYNHMRQDGAAPNVVTYNTLIDVYGKMGLWEQGIKVLTLMKTEGVEPVLRTYNTLIIACNMCGQPREAMAVYKRMLDEGYSPNATTYNALISAYGKAGQLDKVMEVFQEMVHKGCERSVITYSSLISACEKAGQWELALELFNEMAGEGCVPNTVTFNSLITACAQGAQWEKASEVFEQMQTQGCTPDVVTFTALISSFEKGGQWRRALGAYEQMRLQRCKPDAIVYNAIIDTLWETGVIWAQRKALALFNQAIEDGHFKQQRWDTSSSQRAEVNLHAMTAGVAMLSLYSWLLGMKRRLLGAGRGYLPLQLAIVTDKGKGAKEQGNLVVKEAVSAMLAGWRAPFRPAPENMLFSGMLEATSAAVEDWMLSPDFDAKLFCYFPCADLTPDLASQGVRVDGTADAAAAAAVLDDYDSSKEMAAEMRCRDAFTAILHFERTHCLALQNMGFLYQQRRVELVARVLKFAAQLGLADDYVHDAVLLMDRTMSTSLQVKDDLLELLAVSCLVIAAKQGERSSQLPSNADIEHVTGLQAGLVGQMEWNVRRVLGNDTAAISTLRCLKLYLERMGCNFLAHETVQSLAGSSFALVTESLTDMAFLNCRPSVIAAAVVYAERRGRGIIPFWPSMLAKLSGYQDMSTPELSVAIKAAQRLAARMAASAGPSPPRTPTAPGV</sequence>
<dbReference type="InterPro" id="IPR004367">
    <property type="entry name" value="Cyclin_C-dom"/>
</dbReference>
<dbReference type="Gene3D" id="1.25.40.10">
    <property type="entry name" value="Tetratricopeptide repeat domain"/>
    <property type="match status" value="3"/>
</dbReference>
<dbReference type="CDD" id="cd20529">
    <property type="entry name" value="CYCLIN_CCNJ-like_rpt2"/>
    <property type="match status" value="1"/>
</dbReference>
<reference evidence="8 9" key="1">
    <citation type="journal article" date="2024" name="Nat. Commun.">
        <title>Phylogenomics reveals the evolutionary origins of lichenization in chlorophyte algae.</title>
        <authorList>
            <person name="Puginier C."/>
            <person name="Libourel C."/>
            <person name="Otte J."/>
            <person name="Skaloud P."/>
            <person name="Haon M."/>
            <person name="Grisel S."/>
            <person name="Petersen M."/>
            <person name="Berrin J.G."/>
            <person name="Delaux P.M."/>
            <person name="Dal Grande F."/>
            <person name="Keller J."/>
        </authorList>
    </citation>
    <scope>NUCLEOTIDE SEQUENCE [LARGE SCALE GENOMIC DNA]</scope>
    <source>
        <strain evidence="8 9">SAG 216-7</strain>
    </source>
</reference>
<dbReference type="InterPro" id="IPR011990">
    <property type="entry name" value="TPR-like_helical_dom_sf"/>
</dbReference>
<dbReference type="Gene3D" id="1.10.472.10">
    <property type="entry name" value="Cyclin-like"/>
    <property type="match status" value="2"/>
</dbReference>
<dbReference type="InterPro" id="IPR006671">
    <property type="entry name" value="Cyclin_N"/>
</dbReference>
<dbReference type="SUPFAM" id="SSF47954">
    <property type="entry name" value="Cyclin-like"/>
    <property type="match status" value="2"/>
</dbReference>
<evidence type="ECO:0000259" key="6">
    <source>
        <dbReference type="Pfam" id="PF02984"/>
    </source>
</evidence>